<reference evidence="4" key="2">
    <citation type="journal article" date="2023" name="Science">
        <title>Genomic signatures of disease resistance in endangered staghorn corals.</title>
        <authorList>
            <person name="Vollmer S.V."/>
            <person name="Selwyn J.D."/>
            <person name="Despard B.A."/>
            <person name="Roesel C.L."/>
        </authorList>
    </citation>
    <scope>NUCLEOTIDE SEQUENCE</scope>
    <source>
        <strain evidence="4">K2</strain>
    </source>
</reference>
<evidence type="ECO:0000259" key="3">
    <source>
        <dbReference type="Pfam" id="PF10223"/>
    </source>
</evidence>
<name>A0AAD9QZ96_ACRCE</name>
<gene>
    <name evidence="4" type="ORF">P5673_005696</name>
</gene>
<dbReference type="GO" id="GO:0005615">
    <property type="term" value="C:extracellular space"/>
    <property type="evidence" value="ECO:0007669"/>
    <property type="project" value="TreeGrafter"/>
</dbReference>
<feature type="transmembrane region" description="Helical" evidence="2">
    <location>
        <begin position="284"/>
        <end position="303"/>
    </location>
</feature>
<protein>
    <recommendedName>
        <fullName evidence="3">Menorin-like domain-containing protein</fullName>
    </recommendedName>
</protein>
<proteinExistence type="inferred from homology"/>
<organism evidence="4 5">
    <name type="scientific">Acropora cervicornis</name>
    <name type="common">Staghorn coral</name>
    <dbReference type="NCBI Taxonomy" id="6130"/>
    <lineage>
        <taxon>Eukaryota</taxon>
        <taxon>Metazoa</taxon>
        <taxon>Cnidaria</taxon>
        <taxon>Anthozoa</taxon>
        <taxon>Hexacorallia</taxon>
        <taxon>Scleractinia</taxon>
        <taxon>Astrocoeniina</taxon>
        <taxon>Acroporidae</taxon>
        <taxon>Acropora</taxon>
    </lineage>
</organism>
<dbReference type="PANTHER" id="PTHR21184">
    <property type="entry name" value="MENORIN (DENDRITIC BRANCHING PROTEIN)"/>
    <property type="match status" value="1"/>
</dbReference>
<evidence type="ECO:0000256" key="2">
    <source>
        <dbReference type="SAM" id="Phobius"/>
    </source>
</evidence>
<dbReference type="Proteomes" id="UP001249851">
    <property type="component" value="Unassembled WGS sequence"/>
</dbReference>
<dbReference type="PANTHER" id="PTHR21184:SF6">
    <property type="entry name" value="CONSERVED PLASMA MEMBRANE PROTEIN"/>
    <property type="match status" value="1"/>
</dbReference>
<evidence type="ECO:0000313" key="5">
    <source>
        <dbReference type="Proteomes" id="UP001249851"/>
    </source>
</evidence>
<evidence type="ECO:0000313" key="4">
    <source>
        <dbReference type="EMBL" id="KAK2569845.1"/>
    </source>
</evidence>
<accession>A0AAD9QZ96</accession>
<dbReference type="EMBL" id="JARQWQ010000009">
    <property type="protein sequence ID" value="KAK2569845.1"/>
    <property type="molecule type" value="Genomic_DNA"/>
</dbReference>
<comment type="similarity">
    <text evidence="1">Belongs to the menorin family.</text>
</comment>
<feature type="domain" description="Menorin-like" evidence="3">
    <location>
        <begin position="2"/>
        <end position="61"/>
    </location>
</feature>
<evidence type="ECO:0000256" key="1">
    <source>
        <dbReference type="ARBA" id="ARBA00044953"/>
    </source>
</evidence>
<keyword evidence="2" id="KW-0472">Membrane</keyword>
<sequence>MHAVLLQRSATQIDWLLDSSHAFTTIVWSSSRDKVEVKDLVTLRQRLSDHSRIYYDLPSEQDKAFKEALKMIGTSFDKDGETSFAWQARAQTQCEDVLVGYNSVMFSGNGGEVLSEKTLYGVYAKYVLYIDGVCTFISTEGLDGKKSITISVKCTVHVASTTGLLADVNSDRFVSLVLYNDGIFQLSVGGGEKREGSVESKNGVFKFQIEEGSSNGKQRTFKCQITAQDNKGIKASVSWTMESEPMAGHLNIEVGKQPGAVLLEKVAFKATAEGTVGTRSVNEGYQTIIFILCTIFLSFCYICK</sequence>
<dbReference type="AlphaFoldDB" id="A0AAD9QZ96"/>
<comment type="caution">
    <text evidence="4">The sequence shown here is derived from an EMBL/GenBank/DDBJ whole genome shotgun (WGS) entry which is preliminary data.</text>
</comment>
<keyword evidence="5" id="KW-1185">Reference proteome</keyword>
<reference evidence="4" key="1">
    <citation type="journal article" date="2023" name="G3 (Bethesda)">
        <title>Whole genome assembly and annotation of the endangered Caribbean coral Acropora cervicornis.</title>
        <authorList>
            <person name="Selwyn J.D."/>
            <person name="Vollmer S.V."/>
        </authorList>
    </citation>
    <scope>NUCLEOTIDE SEQUENCE</scope>
    <source>
        <strain evidence="4">K2</strain>
    </source>
</reference>
<keyword evidence="2" id="KW-1133">Transmembrane helix</keyword>
<dbReference type="Pfam" id="PF10223">
    <property type="entry name" value="Menorin_N"/>
    <property type="match status" value="1"/>
</dbReference>
<keyword evidence="2" id="KW-0812">Transmembrane</keyword>
<dbReference type="InterPro" id="IPR019356">
    <property type="entry name" value="Menorin_dom"/>
</dbReference>